<evidence type="ECO:0008006" key="4">
    <source>
        <dbReference type="Google" id="ProtNLM"/>
    </source>
</evidence>
<comment type="caution">
    <text evidence="2">The sequence shown here is derived from an EMBL/GenBank/DDBJ whole genome shotgun (WGS) entry which is preliminary data.</text>
</comment>
<evidence type="ECO:0000313" key="3">
    <source>
        <dbReference type="Proteomes" id="UP001201262"/>
    </source>
</evidence>
<sequence length="333" mass="38969">MDDIGTRNELQQLPAGPTASLQSNVDTQQQSPLFKILPAEIRSLIFTYALTDYEDISAPFDRDTYWHRPGYGALRRTTTELLRTCKRIFQETWFLPFALAEYTFYLTKGTRAPAKHTTIAQMKRHLQHLRKFARSHDGKDLPSIHHIRVFAQLWALEDPRRLQNVLSLDGFCPLNVTITVRYTDFWHWEQNRPLHIDARWVNEVPFPNSVRVIKMEFEMVDRRKKEIDYISDKAAETWFFRRVDGLVLRARKQNISTSGWTGSSSWDGSRWVRDEARPNEIDYYIKTVVWTVDPEFDPFTDGYYCRNLDIPSNFVQEPVQLVDGMASISTGRG</sequence>
<dbReference type="AlphaFoldDB" id="A0AAD4L445"/>
<gene>
    <name evidence="2" type="ORF">BGW36DRAFT_15113</name>
</gene>
<reference evidence="2" key="1">
    <citation type="submission" date="2021-12" db="EMBL/GenBank/DDBJ databases">
        <title>Convergent genome expansion in fungi linked to evolution of root-endophyte symbiosis.</title>
        <authorList>
            <consortium name="DOE Joint Genome Institute"/>
            <person name="Ke Y.-H."/>
            <person name="Bonito G."/>
            <person name="Liao H.-L."/>
            <person name="Looney B."/>
            <person name="Rojas-Flechas A."/>
            <person name="Nash J."/>
            <person name="Hameed K."/>
            <person name="Schadt C."/>
            <person name="Martin F."/>
            <person name="Crous P.W."/>
            <person name="Miettinen O."/>
            <person name="Magnuson J.K."/>
            <person name="Labbe J."/>
            <person name="Jacobson D."/>
            <person name="Doktycz M.J."/>
            <person name="Veneault-Fourrey C."/>
            <person name="Kuo A."/>
            <person name="Mondo S."/>
            <person name="Calhoun S."/>
            <person name="Riley R."/>
            <person name="Ohm R."/>
            <person name="LaButti K."/>
            <person name="Andreopoulos B."/>
            <person name="Pangilinan J."/>
            <person name="Nolan M."/>
            <person name="Tritt A."/>
            <person name="Clum A."/>
            <person name="Lipzen A."/>
            <person name="Daum C."/>
            <person name="Barry K."/>
            <person name="Grigoriev I.V."/>
            <person name="Vilgalys R."/>
        </authorList>
    </citation>
    <scope>NUCLEOTIDE SEQUENCE</scope>
    <source>
        <strain evidence="2">PMI_201</strain>
    </source>
</reference>
<dbReference type="GeneID" id="70239797"/>
<feature type="region of interest" description="Disordered" evidence="1">
    <location>
        <begin position="1"/>
        <end position="24"/>
    </location>
</feature>
<proteinExistence type="predicted"/>
<protein>
    <recommendedName>
        <fullName evidence="4">F-box domain-containing protein</fullName>
    </recommendedName>
</protein>
<accession>A0AAD4L445</accession>
<keyword evidence="3" id="KW-1185">Reference proteome</keyword>
<evidence type="ECO:0000256" key="1">
    <source>
        <dbReference type="SAM" id="MobiDB-lite"/>
    </source>
</evidence>
<dbReference type="RefSeq" id="XP_046078169.1">
    <property type="nucleotide sequence ID" value="XM_046209510.1"/>
</dbReference>
<organism evidence="2 3">
    <name type="scientific">Talaromyces proteolyticus</name>
    <dbReference type="NCBI Taxonomy" id="1131652"/>
    <lineage>
        <taxon>Eukaryota</taxon>
        <taxon>Fungi</taxon>
        <taxon>Dikarya</taxon>
        <taxon>Ascomycota</taxon>
        <taxon>Pezizomycotina</taxon>
        <taxon>Eurotiomycetes</taxon>
        <taxon>Eurotiomycetidae</taxon>
        <taxon>Eurotiales</taxon>
        <taxon>Trichocomaceae</taxon>
        <taxon>Talaromyces</taxon>
        <taxon>Talaromyces sect. Bacilispori</taxon>
    </lineage>
</organism>
<dbReference type="Proteomes" id="UP001201262">
    <property type="component" value="Unassembled WGS sequence"/>
</dbReference>
<dbReference type="EMBL" id="JAJTJA010000001">
    <property type="protein sequence ID" value="KAH8705548.1"/>
    <property type="molecule type" value="Genomic_DNA"/>
</dbReference>
<name>A0AAD4L445_9EURO</name>
<evidence type="ECO:0000313" key="2">
    <source>
        <dbReference type="EMBL" id="KAH8705548.1"/>
    </source>
</evidence>